<name>A0A239G1C9_9ACTN</name>
<reference evidence="1 2" key="1">
    <citation type="submission" date="2017-06" db="EMBL/GenBank/DDBJ databases">
        <authorList>
            <person name="Kim H.J."/>
            <person name="Triplett B.A."/>
        </authorList>
    </citation>
    <scope>NUCLEOTIDE SEQUENCE [LARGE SCALE GENOMIC DNA]</scope>
    <source>
        <strain evidence="1 2">CGMCC 4.5593</strain>
    </source>
</reference>
<keyword evidence="2" id="KW-1185">Reference proteome</keyword>
<proteinExistence type="predicted"/>
<evidence type="ECO:0008006" key="3">
    <source>
        <dbReference type="Google" id="ProtNLM"/>
    </source>
</evidence>
<gene>
    <name evidence="1" type="ORF">SAMN05421812_101186</name>
</gene>
<protein>
    <recommendedName>
        <fullName evidence="3">Thioredoxin domain-containing protein</fullName>
    </recommendedName>
</protein>
<evidence type="ECO:0000313" key="2">
    <source>
        <dbReference type="Proteomes" id="UP000198362"/>
    </source>
</evidence>
<sequence>MEPWIAVAIVTWVALLLLLAALGSVVRDLRLLRGQVDQSAAQFAATRVALRMPNLAGVGTRIVLAGESGCPLCVAAALRAAGVSAAAQVPVTLLTHEAADSWADVPTGALSVVSDPESWQVIGHLSPPVLLLLSAEGDVQRLVLPVDTAEVDRVLSEWSTTLRRGRIDVGEHSTA</sequence>
<dbReference type="AlphaFoldDB" id="A0A239G1C9"/>
<dbReference type="OrthoDB" id="3622338at2"/>
<dbReference type="RefSeq" id="WP_089243613.1">
    <property type="nucleotide sequence ID" value="NZ_FZPH01000001.1"/>
</dbReference>
<accession>A0A239G1C9</accession>
<evidence type="ECO:0000313" key="1">
    <source>
        <dbReference type="EMBL" id="SNS63067.1"/>
    </source>
</evidence>
<dbReference type="Proteomes" id="UP000198362">
    <property type="component" value="Unassembled WGS sequence"/>
</dbReference>
<organism evidence="1 2">
    <name type="scientific">Asanoa hainanensis</name>
    <dbReference type="NCBI Taxonomy" id="560556"/>
    <lineage>
        <taxon>Bacteria</taxon>
        <taxon>Bacillati</taxon>
        <taxon>Actinomycetota</taxon>
        <taxon>Actinomycetes</taxon>
        <taxon>Micromonosporales</taxon>
        <taxon>Micromonosporaceae</taxon>
        <taxon>Asanoa</taxon>
    </lineage>
</organism>
<dbReference type="EMBL" id="FZPH01000001">
    <property type="protein sequence ID" value="SNS63067.1"/>
    <property type="molecule type" value="Genomic_DNA"/>
</dbReference>